<feature type="domain" description="CUB" evidence="5">
    <location>
        <begin position="145"/>
        <end position="261"/>
    </location>
</feature>
<evidence type="ECO:0000259" key="5">
    <source>
        <dbReference type="PROSITE" id="PS01180"/>
    </source>
</evidence>
<organism evidence="6 7">
    <name type="scientific">Folsomia candida</name>
    <name type="common">Springtail</name>
    <dbReference type="NCBI Taxonomy" id="158441"/>
    <lineage>
        <taxon>Eukaryota</taxon>
        <taxon>Metazoa</taxon>
        <taxon>Ecdysozoa</taxon>
        <taxon>Arthropoda</taxon>
        <taxon>Hexapoda</taxon>
        <taxon>Collembola</taxon>
        <taxon>Entomobryomorpha</taxon>
        <taxon>Isotomoidea</taxon>
        <taxon>Isotomidae</taxon>
        <taxon>Proisotominae</taxon>
        <taxon>Folsomia</taxon>
    </lineage>
</organism>
<dbReference type="Pfam" id="PF00431">
    <property type="entry name" value="CUB"/>
    <property type="match status" value="1"/>
</dbReference>
<protein>
    <submittedName>
        <fullName evidence="6">Tumor necrosis factor-inducible gene 6 protein</fullName>
    </submittedName>
</protein>
<dbReference type="PROSITE" id="PS01180">
    <property type="entry name" value="CUB"/>
    <property type="match status" value="1"/>
</dbReference>
<evidence type="ECO:0000256" key="3">
    <source>
        <dbReference type="PROSITE-ProRule" id="PRU00059"/>
    </source>
</evidence>
<dbReference type="EMBL" id="LNIX01000027">
    <property type="protein sequence ID" value="OXA42072.1"/>
    <property type="molecule type" value="Genomic_DNA"/>
</dbReference>
<name>A0A226D947_FOLCA</name>
<gene>
    <name evidence="6" type="ORF">Fcan01_23187</name>
</gene>
<feature type="signal peptide" evidence="4">
    <location>
        <begin position="1"/>
        <end position="17"/>
    </location>
</feature>
<dbReference type="PANTHER" id="PTHR24251">
    <property type="entry name" value="OVOCHYMASE-RELATED"/>
    <property type="match status" value="1"/>
</dbReference>
<evidence type="ECO:0000313" key="6">
    <source>
        <dbReference type="EMBL" id="OXA42072.1"/>
    </source>
</evidence>
<evidence type="ECO:0000256" key="4">
    <source>
        <dbReference type="SAM" id="SignalP"/>
    </source>
</evidence>
<reference evidence="6 7" key="1">
    <citation type="submission" date="2015-12" db="EMBL/GenBank/DDBJ databases">
        <title>The genome of Folsomia candida.</title>
        <authorList>
            <person name="Faddeeva A."/>
            <person name="Derks M.F."/>
            <person name="Anvar Y."/>
            <person name="Smit S."/>
            <person name="Van Straalen N."/>
            <person name="Roelofs D."/>
        </authorList>
    </citation>
    <scope>NUCLEOTIDE SEQUENCE [LARGE SCALE GENOMIC DNA]</scope>
    <source>
        <strain evidence="6 7">VU population</strain>
        <tissue evidence="6">Whole body</tissue>
    </source>
</reference>
<comment type="caution">
    <text evidence="6">The sequence shown here is derived from an EMBL/GenBank/DDBJ whole genome shotgun (WGS) entry which is preliminary data.</text>
</comment>
<dbReference type="AlphaFoldDB" id="A0A226D947"/>
<sequence>MNTLAVFLIVVVAVATAAPSSILVDEDPMPVTTVTTCGGYVNSSSAAINFQLGGAIPAGQVCLWTVQAPYDAIRFNLKESGLGMGDNLKLTRFIGATPGYQYNVTEVGANYTYTAGTVLVTLEAGASSTMGFSLEMYSSGDLDAGGGGFTHYSTHLEASGATAYPGNGQPYRDNEIAVIIVSPSEAGSRTLTFTGMDVEGSTGCIYDSVEVFAWEMGGLSSKARVCGSELPPPTVLDSGLGIIIFKTDSSVTAGGFAFNWM</sequence>
<keyword evidence="4" id="KW-0732">Signal</keyword>
<dbReference type="CDD" id="cd00041">
    <property type="entry name" value="CUB"/>
    <property type="match status" value="1"/>
</dbReference>
<evidence type="ECO:0000256" key="2">
    <source>
        <dbReference type="ARBA" id="ARBA00023157"/>
    </source>
</evidence>
<dbReference type="SUPFAM" id="SSF49854">
    <property type="entry name" value="Spermadhesin, CUB domain"/>
    <property type="match status" value="1"/>
</dbReference>
<comment type="caution">
    <text evidence="3">Lacks conserved residue(s) required for the propagation of feature annotation.</text>
</comment>
<evidence type="ECO:0000313" key="7">
    <source>
        <dbReference type="Proteomes" id="UP000198287"/>
    </source>
</evidence>
<dbReference type="STRING" id="158441.A0A226D947"/>
<keyword evidence="7" id="KW-1185">Reference proteome</keyword>
<dbReference type="SMART" id="SM00042">
    <property type="entry name" value="CUB"/>
    <property type="match status" value="1"/>
</dbReference>
<dbReference type="Gene3D" id="2.60.120.290">
    <property type="entry name" value="Spermadhesin, CUB domain"/>
    <property type="match status" value="1"/>
</dbReference>
<feature type="chain" id="PRO_5012375398" evidence="4">
    <location>
        <begin position="18"/>
        <end position="261"/>
    </location>
</feature>
<keyword evidence="1" id="KW-0677">Repeat</keyword>
<keyword evidence="2" id="KW-1015">Disulfide bond</keyword>
<dbReference type="InterPro" id="IPR000859">
    <property type="entry name" value="CUB_dom"/>
</dbReference>
<evidence type="ECO:0000256" key="1">
    <source>
        <dbReference type="ARBA" id="ARBA00022737"/>
    </source>
</evidence>
<dbReference type="Proteomes" id="UP000198287">
    <property type="component" value="Unassembled WGS sequence"/>
</dbReference>
<proteinExistence type="predicted"/>
<accession>A0A226D947</accession>
<dbReference type="InterPro" id="IPR035914">
    <property type="entry name" value="Sperma_CUB_dom_sf"/>
</dbReference>
<dbReference type="OrthoDB" id="10009301at2759"/>